<evidence type="ECO:0000313" key="2">
    <source>
        <dbReference type="EnsemblMetazoa" id="SMAR008363-PA"/>
    </source>
</evidence>
<dbReference type="EnsemblMetazoa" id="SMAR008363-RA">
    <property type="protein sequence ID" value="SMAR008363-PA"/>
    <property type="gene ID" value="SMAR008363"/>
</dbReference>
<evidence type="ECO:0000256" key="1">
    <source>
        <dbReference type="SAM" id="MobiDB-lite"/>
    </source>
</evidence>
<feature type="compositionally biased region" description="Polar residues" evidence="1">
    <location>
        <begin position="11"/>
        <end position="38"/>
    </location>
</feature>
<reference evidence="3" key="1">
    <citation type="submission" date="2011-05" db="EMBL/GenBank/DDBJ databases">
        <authorList>
            <person name="Richards S.R."/>
            <person name="Qu J."/>
            <person name="Jiang H."/>
            <person name="Jhangiani S.N."/>
            <person name="Agravi P."/>
            <person name="Goodspeed R."/>
            <person name="Gross S."/>
            <person name="Mandapat C."/>
            <person name="Jackson L."/>
            <person name="Mathew T."/>
            <person name="Pu L."/>
            <person name="Thornton R."/>
            <person name="Saada N."/>
            <person name="Wilczek-Boney K.B."/>
            <person name="Lee S."/>
            <person name="Kovar C."/>
            <person name="Wu Y."/>
            <person name="Scherer S.E."/>
            <person name="Worley K.C."/>
            <person name="Muzny D.M."/>
            <person name="Gibbs R."/>
        </authorList>
    </citation>
    <scope>NUCLEOTIDE SEQUENCE</scope>
    <source>
        <strain evidence="3">Brora</strain>
    </source>
</reference>
<reference evidence="2" key="2">
    <citation type="submission" date="2015-02" db="UniProtKB">
        <authorList>
            <consortium name="EnsemblMetazoa"/>
        </authorList>
    </citation>
    <scope>IDENTIFICATION</scope>
</reference>
<dbReference type="AlphaFoldDB" id="T1J435"/>
<organism evidence="2 3">
    <name type="scientific">Strigamia maritima</name>
    <name type="common">European centipede</name>
    <name type="synonym">Geophilus maritimus</name>
    <dbReference type="NCBI Taxonomy" id="126957"/>
    <lineage>
        <taxon>Eukaryota</taxon>
        <taxon>Metazoa</taxon>
        <taxon>Ecdysozoa</taxon>
        <taxon>Arthropoda</taxon>
        <taxon>Myriapoda</taxon>
        <taxon>Chilopoda</taxon>
        <taxon>Pleurostigmophora</taxon>
        <taxon>Geophilomorpha</taxon>
        <taxon>Linotaeniidae</taxon>
        <taxon>Strigamia</taxon>
    </lineage>
</organism>
<sequence length="62" mass="7138">MDQEYEKRLLRQQNGQSLTTPTNSPLNSRKSLTPVNSPNKDKYGDRFIPSRAGAVWQIKFQT</sequence>
<name>T1J435_STRMM</name>
<protein>
    <submittedName>
        <fullName evidence="2">Uncharacterized protein</fullName>
    </submittedName>
</protein>
<dbReference type="Proteomes" id="UP000014500">
    <property type="component" value="Unassembled WGS sequence"/>
</dbReference>
<dbReference type="EMBL" id="JH431835">
    <property type="status" value="NOT_ANNOTATED_CDS"/>
    <property type="molecule type" value="Genomic_DNA"/>
</dbReference>
<accession>T1J435</accession>
<keyword evidence="3" id="KW-1185">Reference proteome</keyword>
<dbReference type="HOGENOM" id="CLU_2906927_0_0_1"/>
<feature type="region of interest" description="Disordered" evidence="1">
    <location>
        <begin position="1"/>
        <end position="46"/>
    </location>
</feature>
<evidence type="ECO:0000313" key="3">
    <source>
        <dbReference type="Proteomes" id="UP000014500"/>
    </source>
</evidence>
<proteinExistence type="predicted"/>
<dbReference type="STRING" id="126957.T1J435"/>